<dbReference type="PANTHER" id="PTHR12215">
    <property type="entry name" value="PHOSPHOPANTETHEINE TRANSFERASE"/>
    <property type="match status" value="1"/>
</dbReference>
<dbReference type="InterPro" id="IPR037143">
    <property type="entry name" value="4-PPantetheinyl_Trfase_dom_sf"/>
</dbReference>
<reference evidence="4 5" key="1">
    <citation type="submission" date="2024-06" db="EMBL/GenBank/DDBJ databases">
        <title>Chitinophaga defluvii sp. nov., isolated from municipal sewage.</title>
        <authorList>
            <person name="Zhang L."/>
        </authorList>
    </citation>
    <scope>NUCLEOTIDE SEQUENCE [LARGE SCALE GENOMIC DNA]</scope>
    <source>
        <strain evidence="4 5">H8</strain>
    </source>
</reference>
<proteinExistence type="inferred from homology"/>
<comment type="caution">
    <text evidence="4">The sequence shown here is derived from an EMBL/GenBank/DDBJ whole genome shotgun (WGS) entry which is preliminary data.</text>
</comment>
<organism evidence="4 5">
    <name type="scientific">Chitinophaga defluvii</name>
    <dbReference type="NCBI Taxonomy" id="3163343"/>
    <lineage>
        <taxon>Bacteria</taxon>
        <taxon>Pseudomonadati</taxon>
        <taxon>Bacteroidota</taxon>
        <taxon>Chitinophagia</taxon>
        <taxon>Chitinophagales</taxon>
        <taxon>Chitinophagaceae</taxon>
        <taxon>Chitinophaga</taxon>
    </lineage>
</organism>
<dbReference type="Gene3D" id="3.90.470.20">
    <property type="entry name" value="4'-phosphopantetheinyl transferase domain"/>
    <property type="match status" value="1"/>
</dbReference>
<dbReference type="Pfam" id="PF01648">
    <property type="entry name" value="ACPS"/>
    <property type="match status" value="1"/>
</dbReference>
<name>A0ABV2SZG2_9BACT</name>
<evidence type="ECO:0000256" key="2">
    <source>
        <dbReference type="ARBA" id="ARBA00022679"/>
    </source>
</evidence>
<comment type="similarity">
    <text evidence="1">Belongs to the P-Pant transferase superfamily. Gsp/Sfp/HetI/AcpT family.</text>
</comment>
<gene>
    <name evidence="4" type="ORF">ABR189_02240</name>
</gene>
<keyword evidence="5" id="KW-1185">Reference proteome</keyword>
<keyword evidence="2 4" id="KW-0808">Transferase</keyword>
<sequence>MPLIRTIQVDPETRLGVWKITEEEDFFRTRVNISAAIHHPHKRLQHFAGRCLLLALFPDFPVGDIRIMDSRKPYLGCNSFHFSISHCGDYAAAIVSKSTAVGIDIEEPSSTIERVSHKFLSREEQAFISGEQPLAHKTVCWSAKEAVFKWYGLGKVDFKAHMHLHPFPFQPAGHITCDFMKEDKKARLYLQYIMENELCLTWTVQTMAL</sequence>
<dbReference type="SUPFAM" id="SSF56214">
    <property type="entry name" value="4'-phosphopantetheinyl transferase"/>
    <property type="match status" value="2"/>
</dbReference>
<evidence type="ECO:0000256" key="1">
    <source>
        <dbReference type="ARBA" id="ARBA00010990"/>
    </source>
</evidence>
<evidence type="ECO:0000259" key="3">
    <source>
        <dbReference type="Pfam" id="PF01648"/>
    </source>
</evidence>
<evidence type="ECO:0000313" key="5">
    <source>
        <dbReference type="Proteomes" id="UP001549749"/>
    </source>
</evidence>
<evidence type="ECO:0000313" key="4">
    <source>
        <dbReference type="EMBL" id="MET6996164.1"/>
    </source>
</evidence>
<dbReference type="GO" id="GO:0016740">
    <property type="term" value="F:transferase activity"/>
    <property type="evidence" value="ECO:0007669"/>
    <property type="project" value="UniProtKB-KW"/>
</dbReference>
<dbReference type="InterPro" id="IPR008278">
    <property type="entry name" value="4-PPantetheinyl_Trfase_dom"/>
</dbReference>
<dbReference type="Proteomes" id="UP001549749">
    <property type="component" value="Unassembled WGS sequence"/>
</dbReference>
<dbReference type="RefSeq" id="WP_354658812.1">
    <property type="nucleotide sequence ID" value="NZ_JBEXAC010000001.1"/>
</dbReference>
<dbReference type="PANTHER" id="PTHR12215:SF10">
    <property type="entry name" value="L-AMINOADIPATE-SEMIALDEHYDE DEHYDROGENASE-PHOSPHOPANTETHEINYL TRANSFERASE"/>
    <property type="match status" value="1"/>
</dbReference>
<dbReference type="InterPro" id="IPR050559">
    <property type="entry name" value="P-Pant_transferase_sf"/>
</dbReference>
<accession>A0ABV2SZG2</accession>
<protein>
    <submittedName>
        <fullName evidence="4">4'-phosphopantetheinyl transferase superfamily protein</fullName>
    </submittedName>
</protein>
<dbReference type="EMBL" id="JBEXAC010000001">
    <property type="protein sequence ID" value="MET6996164.1"/>
    <property type="molecule type" value="Genomic_DNA"/>
</dbReference>
<feature type="domain" description="4'-phosphopantetheinyl transferase" evidence="3">
    <location>
        <begin position="100"/>
        <end position="193"/>
    </location>
</feature>